<organism evidence="9 10">
    <name type="scientific">Tetraparma gracilis</name>
    <dbReference type="NCBI Taxonomy" id="2962635"/>
    <lineage>
        <taxon>Eukaryota</taxon>
        <taxon>Sar</taxon>
        <taxon>Stramenopiles</taxon>
        <taxon>Ochrophyta</taxon>
        <taxon>Bolidophyceae</taxon>
        <taxon>Parmales</taxon>
        <taxon>Triparmaceae</taxon>
        <taxon>Tetraparma</taxon>
    </lineage>
</organism>
<feature type="transmembrane region" description="Helical" evidence="7">
    <location>
        <begin position="292"/>
        <end position="310"/>
    </location>
</feature>
<dbReference type="Proteomes" id="UP001165060">
    <property type="component" value="Unassembled WGS sequence"/>
</dbReference>
<evidence type="ECO:0000256" key="1">
    <source>
        <dbReference type="ARBA" id="ARBA00004141"/>
    </source>
</evidence>
<protein>
    <recommendedName>
        <fullName evidence="8">Ferric oxidoreductase domain-containing protein</fullName>
    </recommendedName>
</protein>
<feature type="region of interest" description="Disordered" evidence="6">
    <location>
        <begin position="526"/>
        <end position="549"/>
    </location>
</feature>
<evidence type="ECO:0000256" key="4">
    <source>
        <dbReference type="ARBA" id="ARBA00023002"/>
    </source>
</evidence>
<feature type="transmembrane region" description="Helical" evidence="7">
    <location>
        <begin position="162"/>
        <end position="182"/>
    </location>
</feature>
<feature type="transmembrane region" description="Helical" evidence="7">
    <location>
        <begin position="47"/>
        <end position="66"/>
    </location>
</feature>
<comment type="subcellular location">
    <subcellularLocation>
        <location evidence="1">Membrane</location>
        <topology evidence="1">Multi-pass membrane protein</topology>
    </subcellularLocation>
</comment>
<evidence type="ECO:0000313" key="10">
    <source>
        <dbReference type="Proteomes" id="UP001165060"/>
    </source>
</evidence>
<keyword evidence="2 7" id="KW-0812">Transmembrane</keyword>
<dbReference type="InterPro" id="IPR039261">
    <property type="entry name" value="FNR_nucleotide-bd"/>
</dbReference>
<evidence type="ECO:0000259" key="8">
    <source>
        <dbReference type="Pfam" id="PF01794"/>
    </source>
</evidence>
<dbReference type="PANTHER" id="PTHR11972:SF193">
    <property type="entry name" value="FAD-BINDING FR-TYPE DOMAIN-CONTAINING PROTEIN"/>
    <property type="match status" value="1"/>
</dbReference>
<proteinExistence type="predicted"/>
<evidence type="ECO:0000256" key="5">
    <source>
        <dbReference type="ARBA" id="ARBA00023136"/>
    </source>
</evidence>
<comment type="caution">
    <text evidence="9">The sequence shown here is derived from an EMBL/GenBank/DDBJ whole genome shotgun (WGS) entry which is preliminary data.</text>
</comment>
<dbReference type="InterPro" id="IPR013130">
    <property type="entry name" value="Fe3_Rdtase_TM_dom"/>
</dbReference>
<evidence type="ECO:0000313" key="9">
    <source>
        <dbReference type="EMBL" id="GMI37822.1"/>
    </source>
</evidence>
<name>A0ABQ6N1W7_9STRA</name>
<sequence length="728" mass="78987">MGFLNPLPLVLPVLSLIVFSLLYIVPPSSNGKEFLADLTSSYSDHKFALALFLFGTPLLLLVLLSPLPRTAPSMSSPYLISLSKPLPLPSPATLFLHLLSLLQLQLDRLRRRPSTAFPPPLPRAPVTAQQLFFFLLHGVFFLEKLREKLDRGDHGDKLWMSIGNIFAILGMFDLALFLVPVTKIPLLPAIGVPTEMGISFHRLAGSTSVILFSLHGLVHWLRFLASSPPSPAPNALSWLLLPRLSCPDPPFECDDCSCYDLNRTVTGTYALLAFLALSLSSAPHQRRARYDWFFLMHVIFAPLALAGTILHWSKSVAYIGPGLLVYAAAYALVRARYVQVAAVRHVPGYTAITLSPSFAAPSPSSWTRIAVPLPRPDAGRPLSYLRFAFSLYSKPSHPYTLLPSVGAGPRIIAKHSGTPFSLALTHLSSSSTITCLPPHPSATLSIISNADEPVTMIAGGVGITAFVGILREVGTSSMSLYWSVRSAELVDVLREDLRAISKLGVAVIVHETTGGDENELETLVGGGGGGGHAKVRSGSFGSGSSSDGFDEIDPSTFREQVKEKPTVLARFGAGVLALSLVVGCWWLYLMRLALPGGSRRLGQRNSYIALLFGIALAVWGADKFLRERARKRERALGSAMVAGTELELSAIPQTPEEMIDRGSISSMMPSLDEAEEDEDEDDDNIVYKKGRLDLASLKARPGRKCVCGPESMKAAVRGVGTWEEVFEW</sequence>
<feature type="transmembrane region" description="Helical" evidence="7">
    <location>
        <begin position="316"/>
        <end position="333"/>
    </location>
</feature>
<dbReference type="PANTHER" id="PTHR11972">
    <property type="entry name" value="NADPH OXIDASE"/>
    <property type="match status" value="1"/>
</dbReference>
<dbReference type="Gene3D" id="3.40.50.80">
    <property type="entry name" value="Nucleotide-binding domain of ferredoxin-NADP reductase (FNR) module"/>
    <property type="match status" value="1"/>
</dbReference>
<evidence type="ECO:0000256" key="3">
    <source>
        <dbReference type="ARBA" id="ARBA00022989"/>
    </source>
</evidence>
<keyword evidence="3 7" id="KW-1133">Transmembrane helix</keyword>
<gene>
    <name evidence="9" type="ORF">TeGR_g64</name>
</gene>
<dbReference type="EMBL" id="BRYB01004841">
    <property type="protein sequence ID" value="GMI37822.1"/>
    <property type="molecule type" value="Genomic_DNA"/>
</dbReference>
<feature type="transmembrane region" description="Helical" evidence="7">
    <location>
        <begin position="261"/>
        <end position="280"/>
    </location>
</feature>
<feature type="transmembrane region" description="Helical" evidence="7">
    <location>
        <begin position="608"/>
        <end position="625"/>
    </location>
</feature>
<reference evidence="9 10" key="1">
    <citation type="journal article" date="2023" name="Commun. Biol.">
        <title>Genome analysis of Parmales, the sister group of diatoms, reveals the evolutionary specialization of diatoms from phago-mixotrophs to photoautotrophs.</title>
        <authorList>
            <person name="Ban H."/>
            <person name="Sato S."/>
            <person name="Yoshikawa S."/>
            <person name="Yamada K."/>
            <person name="Nakamura Y."/>
            <person name="Ichinomiya M."/>
            <person name="Sato N."/>
            <person name="Blanc-Mathieu R."/>
            <person name="Endo H."/>
            <person name="Kuwata A."/>
            <person name="Ogata H."/>
        </authorList>
    </citation>
    <scope>NUCLEOTIDE SEQUENCE [LARGE SCALE GENOMIC DNA]</scope>
</reference>
<evidence type="ECO:0000256" key="6">
    <source>
        <dbReference type="SAM" id="MobiDB-lite"/>
    </source>
</evidence>
<dbReference type="Pfam" id="PF01794">
    <property type="entry name" value="Ferric_reduct"/>
    <property type="match status" value="1"/>
</dbReference>
<keyword evidence="5 7" id="KW-0472">Membrane</keyword>
<keyword evidence="10" id="KW-1185">Reference proteome</keyword>
<feature type="domain" description="Ferric oxidoreductase" evidence="8">
    <location>
        <begin position="168"/>
        <end position="307"/>
    </location>
</feature>
<evidence type="ECO:0000256" key="2">
    <source>
        <dbReference type="ARBA" id="ARBA00022692"/>
    </source>
</evidence>
<evidence type="ECO:0000256" key="7">
    <source>
        <dbReference type="SAM" id="Phobius"/>
    </source>
</evidence>
<dbReference type="InterPro" id="IPR050369">
    <property type="entry name" value="RBOH/FRE"/>
</dbReference>
<accession>A0ABQ6N1W7</accession>
<feature type="transmembrane region" description="Helical" evidence="7">
    <location>
        <begin position="567"/>
        <end position="588"/>
    </location>
</feature>
<feature type="transmembrane region" description="Helical" evidence="7">
    <location>
        <begin position="6"/>
        <end position="26"/>
    </location>
</feature>
<keyword evidence="4" id="KW-0560">Oxidoreductase</keyword>
<feature type="compositionally biased region" description="Low complexity" evidence="6">
    <location>
        <begin position="537"/>
        <end position="547"/>
    </location>
</feature>
<dbReference type="SUPFAM" id="SSF52343">
    <property type="entry name" value="Ferredoxin reductase-like, C-terminal NADP-linked domain"/>
    <property type="match status" value="1"/>
</dbReference>